<feature type="active site" evidence="12">
    <location>
        <position position="148"/>
    </location>
</feature>
<feature type="transmembrane region" description="Helical" evidence="12">
    <location>
        <begin position="159"/>
        <end position="178"/>
    </location>
</feature>
<dbReference type="GO" id="GO:0004222">
    <property type="term" value="F:metalloendopeptidase activity"/>
    <property type="evidence" value="ECO:0007669"/>
    <property type="project" value="UniProtKB-UniRule"/>
</dbReference>
<dbReference type="EMBL" id="PFWY01000046">
    <property type="protein sequence ID" value="PJA41073.1"/>
    <property type="molecule type" value="Genomic_DNA"/>
</dbReference>
<evidence type="ECO:0000256" key="12">
    <source>
        <dbReference type="HAMAP-Rule" id="MF_00188"/>
    </source>
</evidence>
<feature type="transmembrane region" description="Helical" evidence="12">
    <location>
        <begin position="15"/>
        <end position="36"/>
    </location>
</feature>
<keyword evidence="8 12" id="KW-0862">Zinc</keyword>
<evidence type="ECO:0000256" key="10">
    <source>
        <dbReference type="ARBA" id="ARBA00023049"/>
    </source>
</evidence>
<evidence type="ECO:0000256" key="9">
    <source>
        <dbReference type="ARBA" id="ARBA00022989"/>
    </source>
</evidence>
<keyword evidence="4 12" id="KW-0645">Protease</keyword>
<keyword evidence="11 12" id="KW-0472">Membrane</keyword>
<dbReference type="InterPro" id="IPR050083">
    <property type="entry name" value="HtpX_protease"/>
</dbReference>
<dbReference type="InterPro" id="IPR022919">
    <property type="entry name" value="Pept_M48_protease_HtpX"/>
</dbReference>
<comment type="subcellular location">
    <subcellularLocation>
        <location evidence="1 12">Cell membrane</location>
        <topology evidence="1 12">Multi-pass membrane protein</topology>
    </subcellularLocation>
</comment>
<evidence type="ECO:0000256" key="5">
    <source>
        <dbReference type="ARBA" id="ARBA00022692"/>
    </source>
</evidence>
<comment type="similarity">
    <text evidence="2 12">Belongs to the peptidase M48B family.</text>
</comment>
<evidence type="ECO:0000256" key="7">
    <source>
        <dbReference type="ARBA" id="ARBA00022801"/>
    </source>
</evidence>
<feature type="binding site" evidence="12">
    <location>
        <position position="151"/>
    </location>
    <ligand>
        <name>Zn(2+)</name>
        <dbReference type="ChEBI" id="CHEBI:29105"/>
        <note>catalytic</note>
    </ligand>
</feature>
<evidence type="ECO:0000256" key="3">
    <source>
        <dbReference type="ARBA" id="ARBA00022475"/>
    </source>
</evidence>
<dbReference type="PANTHER" id="PTHR43221:SF1">
    <property type="entry name" value="PROTEASE HTPX"/>
    <property type="match status" value="1"/>
</dbReference>
<name>A0A2M7X4H7_UNCKA</name>
<dbReference type="Pfam" id="PF01435">
    <property type="entry name" value="Peptidase_M48"/>
    <property type="match status" value="1"/>
</dbReference>
<evidence type="ECO:0000313" key="14">
    <source>
        <dbReference type="EMBL" id="PJA41073.1"/>
    </source>
</evidence>
<keyword evidence="3 12" id="KW-1003">Cell membrane</keyword>
<accession>A0A2M7X4H7</accession>
<evidence type="ECO:0000259" key="13">
    <source>
        <dbReference type="Pfam" id="PF01435"/>
    </source>
</evidence>
<proteinExistence type="inferred from homology"/>
<evidence type="ECO:0000256" key="4">
    <source>
        <dbReference type="ARBA" id="ARBA00022670"/>
    </source>
</evidence>
<keyword evidence="6 12" id="KW-0479">Metal-binding</keyword>
<dbReference type="GO" id="GO:0005886">
    <property type="term" value="C:plasma membrane"/>
    <property type="evidence" value="ECO:0007669"/>
    <property type="project" value="UniProtKB-SubCell"/>
</dbReference>
<dbReference type="CDD" id="cd07340">
    <property type="entry name" value="M48B_Htpx_like"/>
    <property type="match status" value="1"/>
</dbReference>
<evidence type="ECO:0000256" key="2">
    <source>
        <dbReference type="ARBA" id="ARBA00009779"/>
    </source>
</evidence>
<dbReference type="AlphaFoldDB" id="A0A2M7X4H7"/>
<organism evidence="14 15">
    <name type="scientific">candidate division WWE3 bacterium CG_4_9_14_3_um_filter_34_6</name>
    <dbReference type="NCBI Taxonomy" id="1975079"/>
    <lineage>
        <taxon>Bacteria</taxon>
        <taxon>Katanobacteria</taxon>
    </lineage>
</organism>
<evidence type="ECO:0000313" key="15">
    <source>
        <dbReference type="Proteomes" id="UP000230683"/>
    </source>
</evidence>
<feature type="transmembrane region" description="Helical" evidence="12">
    <location>
        <begin position="42"/>
        <end position="63"/>
    </location>
</feature>
<gene>
    <name evidence="12" type="primary">htpX</name>
    <name evidence="14" type="ORF">CO178_00965</name>
</gene>
<protein>
    <recommendedName>
        <fullName evidence="12">Protease HtpX homolog</fullName>
        <ecNumber evidence="12">3.4.24.-</ecNumber>
    </recommendedName>
</protein>
<feature type="transmembrane region" description="Helical" evidence="12">
    <location>
        <begin position="190"/>
        <end position="213"/>
    </location>
</feature>
<evidence type="ECO:0000256" key="11">
    <source>
        <dbReference type="ARBA" id="ARBA00023136"/>
    </source>
</evidence>
<feature type="domain" description="Peptidase M48" evidence="13">
    <location>
        <begin position="90"/>
        <end position="297"/>
    </location>
</feature>
<dbReference type="Proteomes" id="UP000230683">
    <property type="component" value="Unassembled WGS sequence"/>
</dbReference>
<comment type="cofactor">
    <cofactor evidence="12">
        <name>Zn(2+)</name>
        <dbReference type="ChEBI" id="CHEBI:29105"/>
    </cofactor>
    <text evidence="12">Binds 1 zinc ion per subunit.</text>
</comment>
<dbReference type="GO" id="GO:0006508">
    <property type="term" value="P:proteolysis"/>
    <property type="evidence" value="ECO:0007669"/>
    <property type="project" value="UniProtKB-KW"/>
</dbReference>
<feature type="binding site" evidence="12">
    <location>
        <position position="147"/>
    </location>
    <ligand>
        <name>Zn(2+)</name>
        <dbReference type="ChEBI" id="CHEBI:29105"/>
        <note>catalytic</note>
    </ligand>
</feature>
<evidence type="ECO:0000256" key="8">
    <source>
        <dbReference type="ARBA" id="ARBA00022833"/>
    </source>
</evidence>
<evidence type="ECO:0000256" key="1">
    <source>
        <dbReference type="ARBA" id="ARBA00004651"/>
    </source>
</evidence>
<reference evidence="15" key="1">
    <citation type="submission" date="2017-09" db="EMBL/GenBank/DDBJ databases">
        <title>Depth-based differentiation of microbial function through sediment-hosted aquifers and enrichment of novel symbionts in the deep terrestrial subsurface.</title>
        <authorList>
            <person name="Probst A.J."/>
            <person name="Ladd B."/>
            <person name="Jarett J.K."/>
            <person name="Geller-Mcgrath D.E."/>
            <person name="Sieber C.M.K."/>
            <person name="Emerson J.B."/>
            <person name="Anantharaman K."/>
            <person name="Thomas B.C."/>
            <person name="Malmstrom R."/>
            <person name="Stieglmeier M."/>
            <person name="Klingl A."/>
            <person name="Woyke T."/>
            <person name="Ryan C.M."/>
            <person name="Banfield J.F."/>
        </authorList>
    </citation>
    <scope>NUCLEOTIDE SEQUENCE [LARGE SCALE GENOMIC DNA]</scope>
</reference>
<comment type="caution">
    <text evidence="14">The sequence shown here is derived from an EMBL/GenBank/DDBJ whole genome shotgun (WGS) entry which is preliminary data.</text>
</comment>
<keyword evidence="10 12" id="KW-0482">Metalloprotease</keyword>
<evidence type="ECO:0000256" key="6">
    <source>
        <dbReference type="ARBA" id="ARBA00022723"/>
    </source>
</evidence>
<feature type="binding site" evidence="12">
    <location>
        <position position="222"/>
    </location>
    <ligand>
        <name>Zn(2+)</name>
        <dbReference type="ChEBI" id="CHEBI:29105"/>
        <note>catalytic</note>
    </ligand>
</feature>
<dbReference type="GO" id="GO:0008270">
    <property type="term" value="F:zinc ion binding"/>
    <property type="evidence" value="ECO:0007669"/>
    <property type="project" value="UniProtKB-UniRule"/>
</dbReference>
<dbReference type="PANTHER" id="PTHR43221">
    <property type="entry name" value="PROTEASE HTPX"/>
    <property type="match status" value="1"/>
</dbReference>
<dbReference type="HAMAP" id="MF_00188">
    <property type="entry name" value="Pept_M48_protease_HtpX"/>
    <property type="match status" value="1"/>
</dbReference>
<keyword evidence="9 12" id="KW-1133">Transmembrane helix</keyword>
<keyword evidence="5 12" id="KW-0812">Transmembrane</keyword>
<dbReference type="Gene3D" id="3.30.2010.10">
    <property type="entry name" value="Metalloproteases ('zincins'), catalytic domain"/>
    <property type="match status" value="1"/>
</dbReference>
<dbReference type="InterPro" id="IPR001915">
    <property type="entry name" value="Peptidase_M48"/>
</dbReference>
<sequence length="298" mass="32418">MTIYDQIASNRRKTFVVMTLFVFVISLLCYVFGEIYGGSGAGVYVMIMGVGFSSLSAVSSYYFSGKIVLSIAGAKKVERAELPVVYGDLENLCIGSGIKKNPDLYLIDDTAINAFATGRDPDHAVVCVTKGLLERLNKREVEAVLAHELSHVKNYDIRLMTIVVILVGSITMIANILLRSNFRRSSDSKSGGGILLLVGIVLAILSPLIAELIKFAVSRNREYLADSSAALLTRDPEGLASALEKISTDTEVLEVANEATAHMYISNPLVKNLNASRVANLFNTHPPIAERISRLRSM</sequence>
<dbReference type="EC" id="3.4.24.-" evidence="12"/>
<keyword evidence="7 12" id="KW-0378">Hydrolase</keyword>